<reference evidence="1 2" key="1">
    <citation type="journal article" date="2023" name="Science">
        <title>Complex scaffold remodeling in plant triterpene biosynthesis.</title>
        <authorList>
            <person name="De La Pena R."/>
            <person name="Hodgson H."/>
            <person name="Liu J.C."/>
            <person name="Stephenson M.J."/>
            <person name="Martin A.C."/>
            <person name="Owen C."/>
            <person name="Harkess A."/>
            <person name="Leebens-Mack J."/>
            <person name="Jimenez L.E."/>
            <person name="Osbourn A."/>
            <person name="Sattely E.S."/>
        </authorList>
    </citation>
    <scope>NUCLEOTIDE SEQUENCE [LARGE SCALE GENOMIC DNA]</scope>
    <source>
        <strain evidence="2">cv. JPN11</strain>
        <tissue evidence="1">Leaf</tissue>
    </source>
</reference>
<evidence type="ECO:0000313" key="1">
    <source>
        <dbReference type="EMBL" id="KAJ4705391.1"/>
    </source>
</evidence>
<accession>A0ACC1X1X1</accession>
<keyword evidence="1" id="KW-0240">DNA-directed RNA polymerase</keyword>
<dbReference type="EMBL" id="CM051405">
    <property type="protein sequence ID" value="KAJ4705391.1"/>
    <property type="molecule type" value="Genomic_DNA"/>
</dbReference>
<comment type="caution">
    <text evidence="1">The sequence shown here is derived from an EMBL/GenBank/DDBJ whole genome shotgun (WGS) entry which is preliminary data.</text>
</comment>
<protein>
    <submittedName>
        <fullName evidence="1">DNA-directed RNA polymerase subunit beta like</fullName>
    </submittedName>
</protein>
<gene>
    <name evidence="1" type="ORF">OWV82_022174</name>
</gene>
<sequence>MPPSPPFVYKRPLHPFSRCSLNTTEMETLFPVVFFDGERETSIGNVAVHPATDYKTLQSILSLKIGISPNQFSVYLVNGVTSRKIPVTAKSNFAAICWERDCCLLVVLKRSRDSRARRQRRKPSEQQQQPAGNVMLLKRNNDVKVNNAIMSNNNDHNVLNGVCEECERAKQTGREAGFHWCVYDPVTFGFRSPAGPIARPVKRFP</sequence>
<keyword evidence="2" id="KW-1185">Reference proteome</keyword>
<keyword evidence="1" id="KW-0804">Transcription</keyword>
<evidence type="ECO:0000313" key="2">
    <source>
        <dbReference type="Proteomes" id="UP001164539"/>
    </source>
</evidence>
<proteinExistence type="predicted"/>
<name>A0ACC1X1X1_MELAZ</name>
<organism evidence="1 2">
    <name type="scientific">Melia azedarach</name>
    <name type="common">Chinaberry tree</name>
    <dbReference type="NCBI Taxonomy" id="155640"/>
    <lineage>
        <taxon>Eukaryota</taxon>
        <taxon>Viridiplantae</taxon>
        <taxon>Streptophyta</taxon>
        <taxon>Embryophyta</taxon>
        <taxon>Tracheophyta</taxon>
        <taxon>Spermatophyta</taxon>
        <taxon>Magnoliopsida</taxon>
        <taxon>eudicotyledons</taxon>
        <taxon>Gunneridae</taxon>
        <taxon>Pentapetalae</taxon>
        <taxon>rosids</taxon>
        <taxon>malvids</taxon>
        <taxon>Sapindales</taxon>
        <taxon>Meliaceae</taxon>
        <taxon>Melia</taxon>
    </lineage>
</organism>
<dbReference type="Proteomes" id="UP001164539">
    <property type="component" value="Chromosome 12"/>
</dbReference>